<dbReference type="Pfam" id="PF06028">
    <property type="entry name" value="DUF915"/>
    <property type="match status" value="1"/>
</dbReference>
<dbReference type="EMBL" id="AZGN01000039">
    <property type="protein sequence ID" value="KRM32968.1"/>
    <property type="molecule type" value="Genomic_DNA"/>
</dbReference>
<reference evidence="1 2" key="1">
    <citation type="journal article" date="2015" name="Genome Announc.">
        <title>Expanding the biotechnology potential of lactobacilli through comparative genomics of 213 strains and associated genera.</title>
        <authorList>
            <person name="Sun Z."/>
            <person name="Harris H.M."/>
            <person name="McCann A."/>
            <person name="Guo C."/>
            <person name="Argimon S."/>
            <person name="Zhang W."/>
            <person name="Yang X."/>
            <person name="Jeffery I.B."/>
            <person name="Cooney J.C."/>
            <person name="Kagawa T.F."/>
            <person name="Liu W."/>
            <person name="Song Y."/>
            <person name="Salvetti E."/>
            <person name="Wrobel A."/>
            <person name="Rasinkangas P."/>
            <person name="Parkhill J."/>
            <person name="Rea M.C."/>
            <person name="O'Sullivan O."/>
            <person name="Ritari J."/>
            <person name="Douillard F.P."/>
            <person name="Paul Ross R."/>
            <person name="Yang R."/>
            <person name="Briner A.E."/>
            <person name="Felis G.E."/>
            <person name="de Vos W.M."/>
            <person name="Barrangou R."/>
            <person name="Klaenhammer T.R."/>
            <person name="Caufield P.W."/>
            <person name="Cui Y."/>
            <person name="Zhang H."/>
            <person name="O'Toole P.W."/>
        </authorList>
    </citation>
    <scope>NUCLEOTIDE SEQUENCE [LARGE SCALE GENOMIC DNA]</scope>
    <source>
        <strain evidence="1 2">DSM 6629</strain>
    </source>
</reference>
<accession>A0ABR5PQA1</accession>
<proteinExistence type="predicted"/>
<comment type="caution">
    <text evidence="1">The sequence shown here is derived from an EMBL/GenBank/DDBJ whole genome shotgun (WGS) entry which is preliminary data.</text>
</comment>
<dbReference type="Gene3D" id="3.40.50.1820">
    <property type="entry name" value="alpha/beta hydrolase"/>
    <property type="match status" value="1"/>
</dbReference>
<dbReference type="InterPro" id="IPR029058">
    <property type="entry name" value="AB_hydrolase_fold"/>
</dbReference>
<dbReference type="PROSITE" id="PS51257">
    <property type="entry name" value="PROKAR_LIPOPROTEIN"/>
    <property type="match status" value="1"/>
</dbReference>
<dbReference type="Proteomes" id="UP000051735">
    <property type="component" value="Unassembled WGS sequence"/>
</dbReference>
<evidence type="ECO:0008006" key="3">
    <source>
        <dbReference type="Google" id="ProtNLM"/>
    </source>
</evidence>
<gene>
    <name evidence="1" type="ORF">FC44_GL001475</name>
</gene>
<protein>
    <recommendedName>
        <fullName evidence="3">Cell surface hydrolase</fullName>
    </recommendedName>
</protein>
<evidence type="ECO:0000313" key="2">
    <source>
        <dbReference type="Proteomes" id="UP000051735"/>
    </source>
</evidence>
<dbReference type="SUPFAM" id="SSF53474">
    <property type="entry name" value="alpha/beta-Hydrolases"/>
    <property type="match status" value="1"/>
</dbReference>
<dbReference type="InterPro" id="IPR010315">
    <property type="entry name" value="DUF915_hydro-like"/>
</dbReference>
<organism evidence="1 2">
    <name type="scientific">Lactobacillus intestinalis DSM 6629</name>
    <dbReference type="NCBI Taxonomy" id="1423761"/>
    <lineage>
        <taxon>Bacteria</taxon>
        <taxon>Bacillati</taxon>
        <taxon>Bacillota</taxon>
        <taxon>Bacilli</taxon>
        <taxon>Lactobacillales</taxon>
        <taxon>Lactobacillaceae</taxon>
        <taxon>Lactobacillus</taxon>
    </lineage>
</organism>
<evidence type="ECO:0000313" key="1">
    <source>
        <dbReference type="EMBL" id="KRM32968.1"/>
    </source>
</evidence>
<sequence length="287" mass="32359">MKNMKKIWLSLVFPVVLLLLIITGCTKGSAKSINTKHVQNGSSRSIPTFFFHGWGSSVNAERHMVNAAKNRGVTNDVVTAIVKRNGQVSLSGRISKNAKNPIIMVGYQDNRNGNYRTDARYAYNAVKAIQRRYNFKKMNLVGHSLGNMDIMFMLLYYGQNKNFPKVNRQVDIAGHFNGIRGIQSTAYAHVNKAGRLSKMDSDYKQLMKLRQTYPKTASVMNIHGDLQDGTHSDKDVTIHSAKSLKYLVSPRAKHYEEHLITGAGAQHSRLHENPEVDKLLIKFLWGK</sequence>
<keyword evidence="2" id="KW-1185">Reference proteome</keyword>
<name>A0ABR5PQA1_9LACO</name>